<protein>
    <submittedName>
        <fullName evidence="3">SDR family oxidoreductase</fullName>
    </submittedName>
</protein>
<dbReference type="OrthoDB" id="9780084at2"/>
<dbReference type="SUPFAM" id="SSF51735">
    <property type="entry name" value="NAD(P)-binding Rossmann-fold domains"/>
    <property type="match status" value="1"/>
</dbReference>
<proteinExistence type="inferred from homology"/>
<reference evidence="3 4" key="1">
    <citation type="submission" date="2019-01" db="EMBL/GenBank/DDBJ databases">
        <title>The draft genome of Rhizobium sp. 24NR.</title>
        <authorList>
            <person name="Liu L."/>
            <person name="Liang L."/>
            <person name="Shi S."/>
            <person name="Xu L."/>
            <person name="Wang X."/>
            <person name="Li L."/>
            <person name="Zhang X."/>
        </authorList>
    </citation>
    <scope>NUCLEOTIDE SEQUENCE [LARGE SCALE GENOMIC DNA]</scope>
    <source>
        <strain evidence="3 4">24NR</strain>
    </source>
</reference>
<dbReference type="PANTHER" id="PTHR42879">
    <property type="entry name" value="3-OXOACYL-(ACYL-CARRIER-PROTEIN) REDUCTASE"/>
    <property type="match status" value="1"/>
</dbReference>
<dbReference type="PANTHER" id="PTHR42879:SF2">
    <property type="entry name" value="3-OXOACYL-[ACYL-CARRIER-PROTEIN] REDUCTASE FABG"/>
    <property type="match status" value="1"/>
</dbReference>
<name>A0A444LAR2_9HYPH</name>
<dbReference type="PRINTS" id="PR00080">
    <property type="entry name" value="SDRFAMILY"/>
</dbReference>
<evidence type="ECO:0000256" key="2">
    <source>
        <dbReference type="ARBA" id="ARBA00023002"/>
    </source>
</evidence>
<dbReference type="InterPro" id="IPR036291">
    <property type="entry name" value="NAD(P)-bd_dom_sf"/>
</dbReference>
<keyword evidence="4" id="KW-1185">Reference proteome</keyword>
<sequence length="247" mass="26119">MSNVLTHQGRVAVVTGSGRGIGAAIALEFARRGAKVVAVDLQLPSDTVSAIGAAATGVAADVSDPDGWVAVARAAEAAFGDVDIVVNNAAYYPNHAIDDLDFETWKRTMSVNLDAHFFSAKQFVPAMRRRKWGRFVAISSNSVGLPVKGMSHYIASKMGVIGFMRGLANDVANDGITCNAVLPGLTHTIATEAQGEEQRRAVWQGQAIQRFAEPEDIVGPVLFLTTDDAAFMTGQALVVDGGQYRVG</sequence>
<dbReference type="InterPro" id="IPR050259">
    <property type="entry name" value="SDR"/>
</dbReference>
<comment type="caution">
    <text evidence="3">The sequence shown here is derived from an EMBL/GenBank/DDBJ whole genome shotgun (WGS) entry which is preliminary data.</text>
</comment>
<evidence type="ECO:0000313" key="3">
    <source>
        <dbReference type="EMBL" id="RWX74702.1"/>
    </source>
</evidence>
<dbReference type="Gene3D" id="3.40.50.720">
    <property type="entry name" value="NAD(P)-binding Rossmann-like Domain"/>
    <property type="match status" value="1"/>
</dbReference>
<dbReference type="InterPro" id="IPR002347">
    <property type="entry name" value="SDR_fam"/>
</dbReference>
<dbReference type="Pfam" id="PF13561">
    <property type="entry name" value="adh_short_C2"/>
    <property type="match status" value="1"/>
</dbReference>
<dbReference type="Proteomes" id="UP000287687">
    <property type="component" value="Unassembled WGS sequence"/>
</dbReference>
<dbReference type="CDD" id="cd05233">
    <property type="entry name" value="SDR_c"/>
    <property type="match status" value="1"/>
</dbReference>
<organism evidence="3 4">
    <name type="scientific">Neorhizobium lilium</name>
    <dbReference type="NCBI Taxonomy" id="2503024"/>
    <lineage>
        <taxon>Bacteria</taxon>
        <taxon>Pseudomonadati</taxon>
        <taxon>Pseudomonadota</taxon>
        <taxon>Alphaproteobacteria</taxon>
        <taxon>Hyphomicrobiales</taxon>
        <taxon>Rhizobiaceae</taxon>
        <taxon>Rhizobium/Agrobacterium group</taxon>
        <taxon>Neorhizobium</taxon>
    </lineage>
</organism>
<comment type="similarity">
    <text evidence="1">Belongs to the short-chain dehydrogenases/reductases (SDR) family.</text>
</comment>
<evidence type="ECO:0000313" key="4">
    <source>
        <dbReference type="Proteomes" id="UP000287687"/>
    </source>
</evidence>
<evidence type="ECO:0000256" key="1">
    <source>
        <dbReference type="ARBA" id="ARBA00006484"/>
    </source>
</evidence>
<dbReference type="EMBL" id="SBIP01000006">
    <property type="protein sequence ID" value="RWX74702.1"/>
    <property type="molecule type" value="Genomic_DNA"/>
</dbReference>
<accession>A0A444LAR2</accession>
<dbReference type="GO" id="GO:0016491">
    <property type="term" value="F:oxidoreductase activity"/>
    <property type="evidence" value="ECO:0007669"/>
    <property type="project" value="UniProtKB-KW"/>
</dbReference>
<dbReference type="AlphaFoldDB" id="A0A444LAR2"/>
<dbReference type="RefSeq" id="WP_128445363.1">
    <property type="nucleotide sequence ID" value="NZ_SBIP01000006.1"/>
</dbReference>
<keyword evidence="2" id="KW-0560">Oxidoreductase</keyword>
<dbReference type="FunFam" id="3.40.50.720:FF:000084">
    <property type="entry name" value="Short-chain dehydrogenase reductase"/>
    <property type="match status" value="1"/>
</dbReference>
<dbReference type="PRINTS" id="PR00081">
    <property type="entry name" value="GDHRDH"/>
</dbReference>
<gene>
    <name evidence="3" type="ORF">EPK99_22580</name>
</gene>